<keyword evidence="7" id="KW-1185">Reference proteome</keyword>
<sequence length="304" mass="32450">MSIERLHGLSAFVRAVETGSFTRAARLLGTTPSAISKSVSRLEARLGVKLFHRSTRAFALTDEGTVFYRRVAPLVRGLEEASEGLIAPSEMAAAGHLRISMPADLGATLLAAIASKLMPRHPRLSLDVSFSDQHADLIREGFDLAFRAGHAPDSGLHARHLTTLPVVLVASPAYLERCGEPRTAADLLHHRHVRYRLAGQVMPVTLADGTRLQTKGSFDADNGAAMRTAALSGLGIAQLLHVAVQADLDAGRLQRVVPALALRAVPLQVLHGFGRRIPARASVLVDFVAAELAGQTEGARAMRA</sequence>
<dbReference type="Pfam" id="PF00126">
    <property type="entry name" value="HTH_1"/>
    <property type="match status" value="1"/>
</dbReference>
<dbReference type="Gene3D" id="3.40.190.290">
    <property type="match status" value="1"/>
</dbReference>
<dbReference type="PRINTS" id="PR00039">
    <property type="entry name" value="HTHLYSR"/>
</dbReference>
<dbReference type="Gene3D" id="1.10.10.10">
    <property type="entry name" value="Winged helix-like DNA-binding domain superfamily/Winged helix DNA-binding domain"/>
    <property type="match status" value="1"/>
</dbReference>
<dbReference type="InterPro" id="IPR005119">
    <property type="entry name" value="LysR_subst-bd"/>
</dbReference>
<dbReference type="SUPFAM" id="SSF53850">
    <property type="entry name" value="Periplasmic binding protein-like II"/>
    <property type="match status" value="1"/>
</dbReference>
<evidence type="ECO:0000256" key="3">
    <source>
        <dbReference type="ARBA" id="ARBA00023125"/>
    </source>
</evidence>
<comment type="caution">
    <text evidence="6">The sequence shown here is derived from an EMBL/GenBank/DDBJ whole genome shotgun (WGS) entry which is preliminary data.</text>
</comment>
<dbReference type="EMBL" id="VWRN01000027">
    <property type="protein sequence ID" value="KAA6126223.1"/>
    <property type="molecule type" value="Genomic_DNA"/>
</dbReference>
<organism evidence="6 7">
    <name type="scientific">Cupriavidus cauae</name>
    <dbReference type="NCBI Taxonomy" id="2608999"/>
    <lineage>
        <taxon>Bacteria</taxon>
        <taxon>Pseudomonadati</taxon>
        <taxon>Pseudomonadota</taxon>
        <taxon>Betaproteobacteria</taxon>
        <taxon>Burkholderiales</taxon>
        <taxon>Burkholderiaceae</taxon>
        <taxon>Cupriavidus</taxon>
    </lineage>
</organism>
<accession>A0A5M8ARQ5</accession>
<keyword evidence="4" id="KW-0804">Transcription</keyword>
<dbReference type="PANTHER" id="PTHR30537">
    <property type="entry name" value="HTH-TYPE TRANSCRIPTIONAL REGULATOR"/>
    <property type="match status" value="1"/>
</dbReference>
<dbReference type="CDD" id="cd08422">
    <property type="entry name" value="PBP2_CrgA_like"/>
    <property type="match status" value="1"/>
</dbReference>
<gene>
    <name evidence="6" type="ORF">F1599_09640</name>
</gene>
<dbReference type="InterPro" id="IPR036390">
    <property type="entry name" value="WH_DNA-bd_sf"/>
</dbReference>
<dbReference type="RefSeq" id="WP_150082888.1">
    <property type="nucleotide sequence ID" value="NZ_VWRN01000027.1"/>
</dbReference>
<keyword evidence="2" id="KW-0805">Transcription regulation</keyword>
<dbReference type="Proteomes" id="UP000324324">
    <property type="component" value="Unassembled WGS sequence"/>
</dbReference>
<dbReference type="InterPro" id="IPR058163">
    <property type="entry name" value="LysR-type_TF_proteobact-type"/>
</dbReference>
<evidence type="ECO:0000259" key="5">
    <source>
        <dbReference type="PROSITE" id="PS50931"/>
    </source>
</evidence>
<dbReference type="AlphaFoldDB" id="A0A5M8ARQ5"/>
<dbReference type="GO" id="GO:0003677">
    <property type="term" value="F:DNA binding"/>
    <property type="evidence" value="ECO:0007669"/>
    <property type="project" value="UniProtKB-KW"/>
</dbReference>
<reference evidence="6 7" key="1">
    <citation type="submission" date="2019-09" db="EMBL/GenBank/DDBJ databases">
        <title>Isolation of a novel species in the genus Cupriavidus from patients with sepsis using whole genome sequencing.</title>
        <authorList>
            <person name="Kweon O.J."/>
            <person name="Lee M.-K."/>
        </authorList>
    </citation>
    <scope>NUCLEOTIDE SEQUENCE [LARGE SCALE GENOMIC DNA]</scope>
    <source>
        <strain evidence="6 7">MKL-01</strain>
    </source>
</reference>
<dbReference type="Pfam" id="PF03466">
    <property type="entry name" value="LysR_substrate"/>
    <property type="match status" value="1"/>
</dbReference>
<evidence type="ECO:0000256" key="2">
    <source>
        <dbReference type="ARBA" id="ARBA00023015"/>
    </source>
</evidence>
<dbReference type="PROSITE" id="PS50931">
    <property type="entry name" value="HTH_LYSR"/>
    <property type="match status" value="1"/>
</dbReference>
<protein>
    <submittedName>
        <fullName evidence="6">LysR family transcriptional regulator</fullName>
    </submittedName>
</protein>
<dbReference type="InterPro" id="IPR036388">
    <property type="entry name" value="WH-like_DNA-bd_sf"/>
</dbReference>
<evidence type="ECO:0000256" key="1">
    <source>
        <dbReference type="ARBA" id="ARBA00009437"/>
    </source>
</evidence>
<comment type="similarity">
    <text evidence="1">Belongs to the LysR transcriptional regulatory family.</text>
</comment>
<evidence type="ECO:0000313" key="6">
    <source>
        <dbReference type="EMBL" id="KAA6126223.1"/>
    </source>
</evidence>
<feature type="domain" description="HTH lysR-type" evidence="5">
    <location>
        <begin position="4"/>
        <end position="61"/>
    </location>
</feature>
<dbReference type="PANTHER" id="PTHR30537:SF5">
    <property type="entry name" value="HTH-TYPE TRANSCRIPTIONAL ACTIVATOR TTDR-RELATED"/>
    <property type="match status" value="1"/>
</dbReference>
<dbReference type="GO" id="GO:0003700">
    <property type="term" value="F:DNA-binding transcription factor activity"/>
    <property type="evidence" value="ECO:0007669"/>
    <property type="project" value="InterPro"/>
</dbReference>
<dbReference type="FunFam" id="1.10.10.10:FF:000001">
    <property type="entry name" value="LysR family transcriptional regulator"/>
    <property type="match status" value="1"/>
</dbReference>
<dbReference type="SUPFAM" id="SSF46785">
    <property type="entry name" value="Winged helix' DNA-binding domain"/>
    <property type="match status" value="1"/>
</dbReference>
<proteinExistence type="inferred from homology"/>
<name>A0A5M8ARQ5_9BURK</name>
<evidence type="ECO:0000313" key="7">
    <source>
        <dbReference type="Proteomes" id="UP000324324"/>
    </source>
</evidence>
<evidence type="ECO:0000256" key="4">
    <source>
        <dbReference type="ARBA" id="ARBA00023163"/>
    </source>
</evidence>
<keyword evidence="3" id="KW-0238">DNA-binding</keyword>
<dbReference type="InterPro" id="IPR000847">
    <property type="entry name" value="LysR_HTH_N"/>
</dbReference>